<dbReference type="Pfam" id="PF12679">
    <property type="entry name" value="ABC2_membrane_2"/>
    <property type="match status" value="1"/>
</dbReference>
<dbReference type="GO" id="GO:0005886">
    <property type="term" value="C:plasma membrane"/>
    <property type="evidence" value="ECO:0007669"/>
    <property type="project" value="UniProtKB-SubCell"/>
</dbReference>
<feature type="transmembrane region" description="Helical" evidence="1">
    <location>
        <begin position="20"/>
        <end position="40"/>
    </location>
</feature>
<dbReference type="EMBL" id="JADIML010000066">
    <property type="protein sequence ID" value="MBO8462724.1"/>
    <property type="molecule type" value="Genomic_DNA"/>
</dbReference>
<evidence type="ECO:0000313" key="2">
    <source>
        <dbReference type="EMBL" id="MBO8462724.1"/>
    </source>
</evidence>
<organism evidence="2 3">
    <name type="scientific">Candidatus Scybalomonas excrementavium</name>
    <dbReference type="NCBI Taxonomy" id="2840943"/>
    <lineage>
        <taxon>Bacteria</taxon>
        <taxon>Bacillati</taxon>
        <taxon>Bacillota</taxon>
        <taxon>Clostridia</taxon>
        <taxon>Lachnospirales</taxon>
        <taxon>Lachnospiraceae</taxon>
        <taxon>Lachnospiraceae incertae sedis</taxon>
        <taxon>Candidatus Scybalomonas</taxon>
    </lineage>
</organism>
<name>A0A9D9N742_9FIRM</name>
<comment type="caution">
    <text evidence="2">The sequence shown here is derived from an EMBL/GenBank/DDBJ whole genome shotgun (WGS) entry which is preliminary data.</text>
</comment>
<feature type="transmembrane region" description="Helical" evidence="1">
    <location>
        <begin position="268"/>
        <end position="292"/>
    </location>
</feature>
<feature type="transmembrane region" description="Helical" evidence="1">
    <location>
        <begin position="107"/>
        <end position="131"/>
    </location>
</feature>
<feature type="transmembrane region" description="Helical" evidence="1">
    <location>
        <begin position="143"/>
        <end position="164"/>
    </location>
</feature>
<keyword evidence="1" id="KW-0472">Membrane</keyword>
<accession>A0A9D9N742</accession>
<sequence length="302" mass="33529">MQMNPILRNELKLHARTVRLPIILVIYNLVLSCVAVLFMASIQNQYQSGYPIQYDELMEIFTILGWIQCVLVCFMVPILTASAIAGEREKQTLDIMLTTSISPFSIILGKLVAAMCTVCILVLSSVPILSISFLFGGMSWKDMIAFLFVVIAIGVFVGSIGLFFSSLVKKTPVAIVLTFLVLGIVIIGTVAFFPIANAIYETITYDRIEGTMKSLEFGWASLLMIVNPVVLFLDFMEKSSGRIGVANYFNSWFGVASSSDIYTFAEHWWIVVSLLIQIGLALLFLMGAAFFINPLKGKKRKK</sequence>
<feature type="transmembrane region" description="Helical" evidence="1">
    <location>
        <begin position="245"/>
        <end position="262"/>
    </location>
</feature>
<dbReference type="Proteomes" id="UP000823618">
    <property type="component" value="Unassembled WGS sequence"/>
</dbReference>
<dbReference type="PANTHER" id="PTHR43471">
    <property type="entry name" value="ABC TRANSPORTER PERMEASE"/>
    <property type="match status" value="1"/>
</dbReference>
<evidence type="ECO:0000313" key="3">
    <source>
        <dbReference type="Proteomes" id="UP000823618"/>
    </source>
</evidence>
<dbReference type="GO" id="GO:0140359">
    <property type="term" value="F:ABC-type transporter activity"/>
    <property type="evidence" value="ECO:0007669"/>
    <property type="project" value="InterPro"/>
</dbReference>
<keyword evidence="1" id="KW-1133">Transmembrane helix</keyword>
<reference evidence="2" key="1">
    <citation type="submission" date="2020-10" db="EMBL/GenBank/DDBJ databases">
        <authorList>
            <person name="Gilroy R."/>
        </authorList>
    </citation>
    <scope>NUCLEOTIDE SEQUENCE</scope>
    <source>
        <strain evidence="2">E3-2379</strain>
    </source>
</reference>
<dbReference type="PANTHER" id="PTHR43471:SF12">
    <property type="entry name" value="HYPOTHETICAL MEMBRANE PROTEIN, CONSERVED"/>
    <property type="match status" value="1"/>
</dbReference>
<protein>
    <submittedName>
        <fullName evidence="2">ABC transporter permease</fullName>
    </submittedName>
</protein>
<dbReference type="AlphaFoldDB" id="A0A9D9N742"/>
<feature type="transmembrane region" description="Helical" evidence="1">
    <location>
        <begin position="60"/>
        <end position="86"/>
    </location>
</feature>
<proteinExistence type="predicted"/>
<gene>
    <name evidence="2" type="ORF">IAC13_02195</name>
</gene>
<keyword evidence="1" id="KW-0812">Transmembrane</keyword>
<reference evidence="2" key="2">
    <citation type="journal article" date="2021" name="PeerJ">
        <title>Extensive microbial diversity within the chicken gut microbiome revealed by metagenomics and culture.</title>
        <authorList>
            <person name="Gilroy R."/>
            <person name="Ravi A."/>
            <person name="Getino M."/>
            <person name="Pursley I."/>
            <person name="Horton D.L."/>
            <person name="Alikhan N.F."/>
            <person name="Baker D."/>
            <person name="Gharbi K."/>
            <person name="Hall N."/>
            <person name="Watson M."/>
            <person name="Adriaenssens E.M."/>
            <person name="Foster-Nyarko E."/>
            <person name="Jarju S."/>
            <person name="Secka A."/>
            <person name="Antonio M."/>
            <person name="Oren A."/>
            <person name="Chaudhuri R.R."/>
            <person name="La Ragione R."/>
            <person name="Hildebrand F."/>
            <person name="Pallen M.J."/>
        </authorList>
    </citation>
    <scope>NUCLEOTIDE SEQUENCE</scope>
    <source>
        <strain evidence="2">E3-2379</strain>
    </source>
</reference>
<feature type="transmembrane region" description="Helical" evidence="1">
    <location>
        <begin position="216"/>
        <end position="233"/>
    </location>
</feature>
<evidence type="ECO:0000256" key="1">
    <source>
        <dbReference type="SAM" id="Phobius"/>
    </source>
</evidence>
<feature type="transmembrane region" description="Helical" evidence="1">
    <location>
        <begin position="173"/>
        <end position="196"/>
    </location>
</feature>